<proteinExistence type="predicted"/>
<dbReference type="AlphaFoldDB" id="A0A2V4DNN5"/>
<keyword evidence="3" id="KW-1185">Reference proteome</keyword>
<name>A0A2V4DNN5_9GAMM</name>
<comment type="caution">
    <text evidence="2">The sequence shown here is derived from an EMBL/GenBank/DDBJ whole genome shotgun (WGS) entry which is preliminary data.</text>
</comment>
<keyword evidence="1" id="KW-0812">Transmembrane</keyword>
<feature type="transmembrane region" description="Helical" evidence="1">
    <location>
        <begin position="115"/>
        <end position="141"/>
    </location>
</feature>
<sequence length="219" mass="24836">MICFCCKKEIPLDSTFCCYCGEKQKSLNQSIINHNKINGDNNINNNILGNNYGPIVINNPQVAKNDCFMSRNSIKKLSIVGKTVKTKWISIISAIGLLADIITIFTNAFTDILNVNYFVIFLFILFLGILAVTFVIGLLLIRCRFLLLPLGYSLESNRYGAVFITKITGKCNVHKCDGNLSLRQIKINKNYSENIVQCNRNPSHKWKFDYSIFDDSDLK</sequence>
<accession>A0A2V4DNN5</accession>
<gene>
    <name evidence="2" type="ORF">DKK78_05160</name>
</gene>
<organism evidence="2 3">
    <name type="scientific">Gilliamella apis</name>
    <dbReference type="NCBI Taxonomy" id="1970738"/>
    <lineage>
        <taxon>Bacteria</taxon>
        <taxon>Pseudomonadati</taxon>
        <taxon>Pseudomonadota</taxon>
        <taxon>Gammaproteobacteria</taxon>
        <taxon>Orbales</taxon>
        <taxon>Orbaceae</taxon>
        <taxon>Gilliamella</taxon>
    </lineage>
</organism>
<evidence type="ECO:0000256" key="1">
    <source>
        <dbReference type="SAM" id="Phobius"/>
    </source>
</evidence>
<dbReference type="Proteomes" id="UP000247673">
    <property type="component" value="Unassembled WGS sequence"/>
</dbReference>
<evidence type="ECO:0000313" key="3">
    <source>
        <dbReference type="Proteomes" id="UP000247673"/>
    </source>
</evidence>
<feature type="transmembrane region" description="Helical" evidence="1">
    <location>
        <begin position="88"/>
        <end position="109"/>
    </location>
</feature>
<keyword evidence="1" id="KW-0472">Membrane</keyword>
<protein>
    <submittedName>
        <fullName evidence="2">Uncharacterized protein</fullName>
    </submittedName>
</protein>
<keyword evidence="1" id="KW-1133">Transmembrane helix</keyword>
<evidence type="ECO:0000313" key="2">
    <source>
        <dbReference type="EMBL" id="PXY91710.1"/>
    </source>
</evidence>
<reference evidence="2 3" key="1">
    <citation type="submission" date="2018-05" db="EMBL/GenBank/DDBJ databases">
        <title>Reference genomes for bee gut microbiota database.</title>
        <authorList>
            <person name="Ellegaard K.M."/>
        </authorList>
    </citation>
    <scope>NUCLEOTIDE SEQUENCE [LARGE SCALE GENOMIC DNA]</scope>
    <source>
        <strain evidence="2 3">ESL0172</strain>
    </source>
</reference>
<dbReference type="EMBL" id="QGLO01000004">
    <property type="protein sequence ID" value="PXY91710.1"/>
    <property type="molecule type" value="Genomic_DNA"/>
</dbReference>